<evidence type="ECO:0000313" key="2">
    <source>
        <dbReference type="EMBL" id="TWS21367.1"/>
    </source>
</evidence>
<comment type="caution">
    <text evidence="2">The sequence shown here is derived from an EMBL/GenBank/DDBJ whole genome shotgun (WGS) entry which is preliminary data.</text>
</comment>
<feature type="domain" description="AB hydrolase-1" evidence="1">
    <location>
        <begin position="196"/>
        <end position="254"/>
    </location>
</feature>
<dbReference type="AlphaFoldDB" id="A0A5C5REG8"/>
<dbReference type="InterPro" id="IPR050471">
    <property type="entry name" value="AB_hydrolase"/>
</dbReference>
<dbReference type="RefSeq" id="WP_146559015.1">
    <property type="nucleotide sequence ID" value="NZ_VIGW01000001.1"/>
</dbReference>
<keyword evidence="2" id="KW-0378">Hydrolase</keyword>
<reference evidence="2 3" key="1">
    <citation type="submission" date="2019-06" db="EMBL/GenBank/DDBJ databases">
        <title>Tsukamurella conjunctivitidis sp. nov., Tsukamurella assacharolytica sp. nov. and Tsukamurella sputae sp. nov. isolated from patients with conjunctivitis, bacteraemia (lymphoma) and respiratory infection (sputum) in Hong Kong.</title>
        <authorList>
            <person name="Teng J.L.L."/>
            <person name="Lee H.H."/>
            <person name="Fong J.Y.H."/>
            <person name="Fok K.M.N."/>
            <person name="Lau S.K.P."/>
            <person name="Woo P.C.Y."/>
        </authorList>
    </citation>
    <scope>NUCLEOTIDE SEQUENCE [LARGE SCALE GENOMIC DNA]</scope>
    <source>
        <strain evidence="2 3">HKU71</strain>
    </source>
</reference>
<dbReference type="OrthoDB" id="9796770at2"/>
<accession>A0A5C5REG8</accession>
<dbReference type="PANTHER" id="PTHR43433">
    <property type="entry name" value="HYDROLASE, ALPHA/BETA FOLD FAMILY PROTEIN"/>
    <property type="match status" value="1"/>
</dbReference>
<sequence length="288" mass="31694">MTHADGVAGDDGPFHVDHVDLMCYRVRYAIKRGDPDRTPMVMCNGLGARMELLMPLAERLDGIETILFDVPGAGLSPSPRHPYTMAMAAGLTACMLAELGYSKYDVFGFSWGGMLAQQLAFQEPNRCRRLVLAATMPGTPMVPARLSTLLRVATPRRLYDAEYARRIQGDLYGGGARVAKDDPLETVRSDVSHIGYLFQQLALLGWSSLPLMPLLRQPTLILAGDDDPIVPLVNARIMAALIPRGRLHVMHDGHYFLRSSADETVSVITDFLDEGARPAPHRRTGRRG</sequence>
<dbReference type="Proteomes" id="UP000317291">
    <property type="component" value="Unassembled WGS sequence"/>
</dbReference>
<dbReference type="GO" id="GO:0046503">
    <property type="term" value="P:glycerolipid catabolic process"/>
    <property type="evidence" value="ECO:0007669"/>
    <property type="project" value="TreeGrafter"/>
</dbReference>
<dbReference type="GO" id="GO:0004806">
    <property type="term" value="F:triacylglycerol lipase activity"/>
    <property type="evidence" value="ECO:0007669"/>
    <property type="project" value="TreeGrafter"/>
</dbReference>
<feature type="domain" description="AB hydrolase-1" evidence="1">
    <location>
        <begin position="39"/>
        <end position="142"/>
    </location>
</feature>
<dbReference type="PRINTS" id="PR00111">
    <property type="entry name" value="ABHYDROLASE"/>
</dbReference>
<proteinExistence type="predicted"/>
<dbReference type="Gene3D" id="3.40.50.1820">
    <property type="entry name" value="alpha/beta hydrolase"/>
    <property type="match status" value="1"/>
</dbReference>
<evidence type="ECO:0000259" key="1">
    <source>
        <dbReference type="Pfam" id="PF00561"/>
    </source>
</evidence>
<dbReference type="InterPro" id="IPR000073">
    <property type="entry name" value="AB_hydrolase_1"/>
</dbReference>
<name>A0A5C5REG8_9ACTN</name>
<dbReference type="EMBL" id="VIGW01000001">
    <property type="protein sequence ID" value="TWS21367.1"/>
    <property type="molecule type" value="Genomic_DNA"/>
</dbReference>
<dbReference type="SUPFAM" id="SSF53474">
    <property type="entry name" value="alpha/beta-Hydrolases"/>
    <property type="match status" value="1"/>
</dbReference>
<dbReference type="InterPro" id="IPR029058">
    <property type="entry name" value="AB_hydrolase_fold"/>
</dbReference>
<keyword evidence="3" id="KW-1185">Reference proteome</keyword>
<protein>
    <submittedName>
        <fullName evidence="2">Alpha/beta fold hydrolase</fullName>
    </submittedName>
</protein>
<gene>
    <name evidence="2" type="ORF">FK529_01830</name>
</gene>
<evidence type="ECO:0000313" key="3">
    <source>
        <dbReference type="Proteomes" id="UP000317291"/>
    </source>
</evidence>
<dbReference type="PANTHER" id="PTHR43433:SF5">
    <property type="entry name" value="AB HYDROLASE-1 DOMAIN-CONTAINING PROTEIN"/>
    <property type="match status" value="1"/>
</dbReference>
<dbReference type="Pfam" id="PF00561">
    <property type="entry name" value="Abhydrolase_1"/>
    <property type="match status" value="2"/>
</dbReference>
<organism evidence="2 3">
    <name type="scientific">Tsukamurella asaccharolytica</name>
    <dbReference type="NCBI Taxonomy" id="2592067"/>
    <lineage>
        <taxon>Bacteria</taxon>
        <taxon>Bacillati</taxon>
        <taxon>Actinomycetota</taxon>
        <taxon>Actinomycetes</taxon>
        <taxon>Mycobacteriales</taxon>
        <taxon>Tsukamurellaceae</taxon>
        <taxon>Tsukamurella</taxon>
    </lineage>
</organism>